<evidence type="ECO:0000313" key="2">
    <source>
        <dbReference type="EMBL" id="KAF2558233.1"/>
    </source>
</evidence>
<evidence type="ECO:0000256" key="1">
    <source>
        <dbReference type="SAM" id="MobiDB-lite"/>
    </source>
</evidence>
<reference evidence="2" key="1">
    <citation type="submission" date="2019-12" db="EMBL/GenBank/DDBJ databases">
        <title>Genome sequencing and annotation of Brassica cretica.</title>
        <authorList>
            <person name="Studholme D.J."/>
            <person name="Sarris P.F."/>
        </authorList>
    </citation>
    <scope>NUCLEOTIDE SEQUENCE</scope>
    <source>
        <strain evidence="2">PFS-001/15</strain>
        <tissue evidence="2">Leaf</tissue>
    </source>
</reference>
<evidence type="ECO:0000313" key="3">
    <source>
        <dbReference type="Proteomes" id="UP000712281"/>
    </source>
</evidence>
<protein>
    <submittedName>
        <fullName evidence="2">Uncharacterized protein</fullName>
    </submittedName>
</protein>
<feature type="region of interest" description="Disordered" evidence="1">
    <location>
        <begin position="80"/>
        <end position="109"/>
    </location>
</feature>
<accession>A0A8S9HJU2</accession>
<feature type="compositionally biased region" description="Acidic residues" evidence="1">
    <location>
        <begin position="93"/>
        <end position="109"/>
    </location>
</feature>
<comment type="caution">
    <text evidence="2">The sequence shown here is derived from an EMBL/GenBank/DDBJ whole genome shotgun (WGS) entry which is preliminary data.</text>
</comment>
<gene>
    <name evidence="2" type="ORF">F2Q68_00015270</name>
</gene>
<proteinExistence type="predicted"/>
<organism evidence="2 3">
    <name type="scientific">Brassica cretica</name>
    <name type="common">Mustard</name>
    <dbReference type="NCBI Taxonomy" id="69181"/>
    <lineage>
        <taxon>Eukaryota</taxon>
        <taxon>Viridiplantae</taxon>
        <taxon>Streptophyta</taxon>
        <taxon>Embryophyta</taxon>
        <taxon>Tracheophyta</taxon>
        <taxon>Spermatophyta</taxon>
        <taxon>Magnoliopsida</taxon>
        <taxon>eudicotyledons</taxon>
        <taxon>Gunneridae</taxon>
        <taxon>Pentapetalae</taxon>
        <taxon>rosids</taxon>
        <taxon>malvids</taxon>
        <taxon>Brassicales</taxon>
        <taxon>Brassicaceae</taxon>
        <taxon>Brassiceae</taxon>
        <taxon>Brassica</taxon>
    </lineage>
</organism>
<dbReference type="EMBL" id="QGKW02001940">
    <property type="protein sequence ID" value="KAF2558233.1"/>
    <property type="molecule type" value="Genomic_DNA"/>
</dbReference>
<sequence>MIPDCSRIGEQPVAAIQKQNSHLPCSKDSFLVYHEAKLSARREELAAVDGDFDSILAGLKSECNLFSDLDELKEQCPLVGRSGEETAPLADDTGGEGEAEGEGEGEGFG</sequence>
<name>A0A8S9HJU2_BRACR</name>
<dbReference type="AlphaFoldDB" id="A0A8S9HJU2"/>
<dbReference type="Proteomes" id="UP000712281">
    <property type="component" value="Unassembled WGS sequence"/>
</dbReference>